<dbReference type="AlphaFoldDB" id="A0A923KUC2"/>
<dbReference type="RefSeq" id="WP_186920453.1">
    <property type="nucleotide sequence ID" value="NZ_JACOFZ010000005.1"/>
</dbReference>
<dbReference type="PANTHER" id="PTHR30085">
    <property type="entry name" value="AMINO ACID ABC TRANSPORTER PERMEASE"/>
    <property type="match status" value="1"/>
</dbReference>
<feature type="signal peptide" evidence="4">
    <location>
        <begin position="1"/>
        <end position="19"/>
    </location>
</feature>
<evidence type="ECO:0000256" key="4">
    <source>
        <dbReference type="SAM" id="SignalP"/>
    </source>
</evidence>
<evidence type="ECO:0000256" key="1">
    <source>
        <dbReference type="ARBA" id="ARBA00010333"/>
    </source>
</evidence>
<keyword evidence="3 4" id="KW-0732">Signal</keyword>
<dbReference type="SUPFAM" id="SSF53850">
    <property type="entry name" value="Periplasmic binding protein-like II"/>
    <property type="match status" value="1"/>
</dbReference>
<dbReference type="Pfam" id="PF00497">
    <property type="entry name" value="SBP_bac_3"/>
    <property type="match status" value="1"/>
</dbReference>
<evidence type="ECO:0000313" key="6">
    <source>
        <dbReference type="EMBL" id="MBC3882539.1"/>
    </source>
</evidence>
<reference evidence="6" key="1">
    <citation type="submission" date="2020-08" db="EMBL/GenBank/DDBJ databases">
        <title>Novel species isolated from subtropical streams in China.</title>
        <authorList>
            <person name="Lu H."/>
        </authorList>
    </citation>
    <scope>NUCLEOTIDE SEQUENCE</scope>
    <source>
        <strain evidence="6">LX22W</strain>
    </source>
</reference>
<organism evidence="6 7">
    <name type="scientific">Undibacterium nitidum</name>
    <dbReference type="NCBI Taxonomy" id="2762298"/>
    <lineage>
        <taxon>Bacteria</taxon>
        <taxon>Pseudomonadati</taxon>
        <taxon>Pseudomonadota</taxon>
        <taxon>Betaproteobacteria</taxon>
        <taxon>Burkholderiales</taxon>
        <taxon>Oxalobacteraceae</taxon>
        <taxon>Undibacterium</taxon>
    </lineage>
</organism>
<dbReference type="EMBL" id="JACOFZ010000005">
    <property type="protein sequence ID" value="MBC3882539.1"/>
    <property type="molecule type" value="Genomic_DNA"/>
</dbReference>
<name>A0A923KUC2_9BURK</name>
<gene>
    <name evidence="6" type="ORF">H8K36_14200</name>
</gene>
<dbReference type="PANTHER" id="PTHR30085:SF2">
    <property type="entry name" value="GLUTAMATE_ASPARTATE IMPORT SOLUTE-BINDING PROTEIN"/>
    <property type="match status" value="1"/>
</dbReference>
<dbReference type="CDD" id="cd13688">
    <property type="entry name" value="PBP2_GltI_DEBP"/>
    <property type="match status" value="1"/>
</dbReference>
<sequence length="291" mass="32206">MLKLFCLLVLSSVCVSASADSISRIKESKNIVIAHREALLPLSYLADDSKPVGYALDVCAKVVERIKRELKLPQLGISYLLVNSGSRLPAITEGRADLECGATASTAERRKVVNFSIPYFFNSTRFMVRQDSVLKNWSDLKAQRVLVVRGSTATVAMRDSNRINFKELSLSEAANTRDALRILEAGQVDVFVADEITLASLKSTSSTPDAWKVMGDSIAIEAQAIMLGKEDLALKAIVDKEIARLMLDGELNKIYDKWFMQALPDGRGKLNLPMSFLLRDSMRVPSDKVLY</sequence>
<dbReference type="Proteomes" id="UP000627446">
    <property type="component" value="Unassembled WGS sequence"/>
</dbReference>
<evidence type="ECO:0000256" key="3">
    <source>
        <dbReference type="ARBA" id="ARBA00022729"/>
    </source>
</evidence>
<dbReference type="Gene3D" id="3.40.190.10">
    <property type="entry name" value="Periplasmic binding protein-like II"/>
    <property type="match status" value="2"/>
</dbReference>
<keyword evidence="2" id="KW-0813">Transport</keyword>
<feature type="chain" id="PRO_5038080769" evidence="4">
    <location>
        <begin position="20"/>
        <end position="291"/>
    </location>
</feature>
<dbReference type="GO" id="GO:0006865">
    <property type="term" value="P:amino acid transport"/>
    <property type="evidence" value="ECO:0007669"/>
    <property type="project" value="TreeGrafter"/>
</dbReference>
<evidence type="ECO:0000313" key="7">
    <source>
        <dbReference type="Proteomes" id="UP000627446"/>
    </source>
</evidence>
<dbReference type="InterPro" id="IPR001638">
    <property type="entry name" value="Solute-binding_3/MltF_N"/>
</dbReference>
<evidence type="ECO:0000256" key="2">
    <source>
        <dbReference type="ARBA" id="ARBA00022448"/>
    </source>
</evidence>
<feature type="domain" description="Solute-binding protein family 3/N-terminal" evidence="5">
    <location>
        <begin position="30"/>
        <end position="262"/>
    </location>
</feature>
<accession>A0A923KUC2</accession>
<dbReference type="GO" id="GO:0030288">
    <property type="term" value="C:outer membrane-bounded periplasmic space"/>
    <property type="evidence" value="ECO:0007669"/>
    <property type="project" value="TreeGrafter"/>
</dbReference>
<evidence type="ECO:0000259" key="5">
    <source>
        <dbReference type="SMART" id="SM00062"/>
    </source>
</evidence>
<dbReference type="InterPro" id="IPR051455">
    <property type="entry name" value="Bact_solute-bind_prot3"/>
</dbReference>
<dbReference type="SMART" id="SM00062">
    <property type="entry name" value="PBPb"/>
    <property type="match status" value="1"/>
</dbReference>
<keyword evidence="7" id="KW-1185">Reference proteome</keyword>
<comment type="caution">
    <text evidence="6">The sequence shown here is derived from an EMBL/GenBank/DDBJ whole genome shotgun (WGS) entry which is preliminary data.</text>
</comment>
<dbReference type="GO" id="GO:0005576">
    <property type="term" value="C:extracellular region"/>
    <property type="evidence" value="ECO:0007669"/>
    <property type="project" value="TreeGrafter"/>
</dbReference>
<comment type="similarity">
    <text evidence="1">Belongs to the bacterial solute-binding protein 3 family.</text>
</comment>
<proteinExistence type="inferred from homology"/>
<protein>
    <submittedName>
        <fullName evidence="6">Amino acid ABC transporter substrate-binding protein</fullName>
    </submittedName>
</protein>